<accession>K0TAB9</accession>
<protein>
    <submittedName>
        <fullName evidence="1">Uncharacterized protein</fullName>
    </submittedName>
</protein>
<dbReference type="eggNOG" id="ENOG502TBGT">
    <property type="taxonomic scope" value="Eukaryota"/>
</dbReference>
<reference evidence="1 2" key="1">
    <citation type="journal article" date="2012" name="Genome Biol.">
        <title>Genome and low-iron response of an oceanic diatom adapted to chronic iron limitation.</title>
        <authorList>
            <person name="Lommer M."/>
            <person name="Specht M."/>
            <person name="Roy A.S."/>
            <person name="Kraemer L."/>
            <person name="Andreson R."/>
            <person name="Gutowska M.A."/>
            <person name="Wolf J."/>
            <person name="Bergner S.V."/>
            <person name="Schilhabel M.B."/>
            <person name="Klostermeier U.C."/>
            <person name="Beiko R.G."/>
            <person name="Rosenstiel P."/>
            <person name="Hippler M."/>
            <person name="Laroche J."/>
        </authorList>
    </citation>
    <scope>NUCLEOTIDE SEQUENCE [LARGE SCALE GENOMIC DNA]</scope>
    <source>
        <strain evidence="1 2">CCMP1005</strain>
    </source>
</reference>
<proteinExistence type="predicted"/>
<evidence type="ECO:0000313" key="2">
    <source>
        <dbReference type="Proteomes" id="UP000266841"/>
    </source>
</evidence>
<keyword evidence="2" id="KW-1185">Reference proteome</keyword>
<sequence>MFSFTLPVNGDGGGVAVATEVESSACEKQCSSEQQKLVTCVDSIRESRTSATDSDGNSTATATPPCLPLAVAAWTKCCQEATTMANGSHSPLPRSVVGGWEVVQVKNQVSTLSTSPVRVQDEDMRWIGFPFLMPLAHRPWASDDLISKLIEHSYEREDEDMHIVHLNYSRARLEGFEKRRRGTFCLSLFHLLL</sequence>
<dbReference type="OrthoDB" id="10638087at2759"/>
<name>K0TAB9_THAOC</name>
<evidence type="ECO:0000313" key="1">
    <source>
        <dbReference type="EMBL" id="EJK75648.1"/>
    </source>
</evidence>
<comment type="caution">
    <text evidence="1">The sequence shown here is derived from an EMBL/GenBank/DDBJ whole genome shotgun (WGS) entry which is preliminary data.</text>
</comment>
<dbReference type="AlphaFoldDB" id="K0TAB9"/>
<gene>
    <name evidence="1" type="ORF">THAOC_02623</name>
</gene>
<organism evidence="1 2">
    <name type="scientific">Thalassiosira oceanica</name>
    <name type="common">Marine diatom</name>
    <dbReference type="NCBI Taxonomy" id="159749"/>
    <lineage>
        <taxon>Eukaryota</taxon>
        <taxon>Sar</taxon>
        <taxon>Stramenopiles</taxon>
        <taxon>Ochrophyta</taxon>
        <taxon>Bacillariophyta</taxon>
        <taxon>Coscinodiscophyceae</taxon>
        <taxon>Thalassiosirophycidae</taxon>
        <taxon>Thalassiosirales</taxon>
        <taxon>Thalassiosiraceae</taxon>
        <taxon>Thalassiosira</taxon>
    </lineage>
</organism>
<dbReference type="Proteomes" id="UP000266841">
    <property type="component" value="Unassembled WGS sequence"/>
</dbReference>
<dbReference type="EMBL" id="AGNL01002815">
    <property type="protein sequence ID" value="EJK75648.1"/>
    <property type="molecule type" value="Genomic_DNA"/>
</dbReference>